<dbReference type="EMBL" id="SMSE01000002">
    <property type="protein sequence ID" value="TDG13406.1"/>
    <property type="molecule type" value="Genomic_DNA"/>
</dbReference>
<comment type="caution">
    <text evidence="2">The sequence shown here is derived from an EMBL/GenBank/DDBJ whole genome shotgun (WGS) entry which is preliminary data.</text>
</comment>
<reference evidence="2 3" key="1">
    <citation type="submission" date="2019-03" db="EMBL/GenBank/DDBJ databases">
        <title>Seongchinamella monodicae gen. nov., sp. nov., a novel member of the Gammaproteobacteria isolated from a tidal mudflat of beach.</title>
        <authorList>
            <person name="Yang H.G."/>
            <person name="Kang J.W."/>
            <person name="Lee S.D."/>
        </authorList>
    </citation>
    <scope>NUCLEOTIDE SEQUENCE [LARGE SCALE GENOMIC DNA]</scope>
    <source>
        <strain evidence="2 3">GH4-78</strain>
    </source>
</reference>
<dbReference type="InterPro" id="IPR021296">
    <property type="entry name" value="DUF2868"/>
</dbReference>
<organism evidence="2 3">
    <name type="scientific">Seongchinamella unica</name>
    <dbReference type="NCBI Taxonomy" id="2547392"/>
    <lineage>
        <taxon>Bacteria</taxon>
        <taxon>Pseudomonadati</taxon>
        <taxon>Pseudomonadota</taxon>
        <taxon>Gammaproteobacteria</taxon>
        <taxon>Cellvibrionales</taxon>
        <taxon>Halieaceae</taxon>
        <taxon>Seongchinamella</taxon>
    </lineage>
</organism>
<gene>
    <name evidence="2" type="ORF">E2F43_07640</name>
</gene>
<dbReference type="OrthoDB" id="7056210at2"/>
<keyword evidence="1" id="KW-0812">Transmembrane</keyword>
<feature type="transmembrane region" description="Helical" evidence="1">
    <location>
        <begin position="176"/>
        <end position="194"/>
    </location>
</feature>
<evidence type="ECO:0000313" key="2">
    <source>
        <dbReference type="EMBL" id="TDG13406.1"/>
    </source>
</evidence>
<proteinExistence type="predicted"/>
<dbReference type="Pfam" id="PF11067">
    <property type="entry name" value="DUF2868"/>
    <property type="match status" value="1"/>
</dbReference>
<keyword evidence="3" id="KW-1185">Reference proteome</keyword>
<keyword evidence="1" id="KW-1133">Transmembrane helix</keyword>
<evidence type="ECO:0000256" key="1">
    <source>
        <dbReference type="SAM" id="Phobius"/>
    </source>
</evidence>
<keyword evidence="1" id="KW-0472">Membrane</keyword>
<dbReference type="Proteomes" id="UP000295554">
    <property type="component" value="Unassembled WGS sequence"/>
</dbReference>
<feature type="transmembrane region" description="Helical" evidence="1">
    <location>
        <begin position="77"/>
        <end position="97"/>
    </location>
</feature>
<dbReference type="RefSeq" id="WP_133211347.1">
    <property type="nucleotide sequence ID" value="NZ_SMSE01000002.1"/>
</dbReference>
<accession>A0A4R5LRI4</accession>
<name>A0A4R5LRI4_9GAMM</name>
<feature type="transmembrane region" description="Helical" evidence="1">
    <location>
        <begin position="260"/>
        <end position="282"/>
    </location>
</feature>
<protein>
    <submittedName>
        <fullName evidence="2">DUF2868 domain-containing protein</fullName>
    </submittedName>
</protein>
<sequence length="452" mass="48941">MPAPGVTPILADIYLLDRQLQADRRRSLEQLQERDHAIGRECMGASDTACLLHWRQAVAEPSARQSVGWLNEANAALLLRLFALLAGVLAMGGFLLASERALVNVFLLLVFFVFLPLALSLVSAWVMLLSARGSPPPVFALNPARFVARWAVPDGSYLKSGSGPLRLLILKYAQEFALMFALGVIAAFLLLLAFNDFSFVWGSTFGFSDELVAAVTGVLAAPWSSSLPAATVTPEIISETRYHAAQLDLGQVSAASRRGWWPFLLLCLLAYTLLPRLLLCLVARRSYRRGLNAAFLAVPGAASVLARMRAPVVKTRALDADHEDRQASPVISEQGAVLLEWAGALSASSVQWEVARKLRAGLGSPGDDLDSIETINQLRPPHLLVAVKGWEPPMADLADVLADVREVDYCTLQLVALPGRELGEAAFRDWQAFADQLPFRVTDVVALGGAGQ</sequence>
<dbReference type="AlphaFoldDB" id="A0A4R5LRI4"/>
<feature type="transmembrane region" description="Helical" evidence="1">
    <location>
        <begin position="103"/>
        <end position="128"/>
    </location>
</feature>
<evidence type="ECO:0000313" key="3">
    <source>
        <dbReference type="Proteomes" id="UP000295554"/>
    </source>
</evidence>